<protein>
    <recommendedName>
        <fullName evidence="1">Imm33-like domain-containing protein</fullName>
    </recommendedName>
</protein>
<evidence type="ECO:0000313" key="2">
    <source>
        <dbReference type="EMBL" id="MFD1030798.1"/>
    </source>
</evidence>
<keyword evidence="3" id="KW-1185">Reference proteome</keyword>
<dbReference type="InterPro" id="IPR056509">
    <property type="entry name" value="Imm33-like"/>
</dbReference>
<comment type="caution">
    <text evidence="2">The sequence shown here is derived from an EMBL/GenBank/DDBJ whole genome shotgun (WGS) entry which is preliminary data.</text>
</comment>
<organism evidence="2 3">
    <name type="scientific">Metaplanococcus flavidus</name>
    <dbReference type="NCBI Taxonomy" id="569883"/>
    <lineage>
        <taxon>Bacteria</taxon>
        <taxon>Bacillati</taxon>
        <taxon>Bacillota</taxon>
        <taxon>Bacilli</taxon>
        <taxon>Bacillales</taxon>
        <taxon>Caryophanaceae</taxon>
        <taxon>Metaplanococcus</taxon>
    </lineage>
</organism>
<reference evidence="3" key="1">
    <citation type="journal article" date="2019" name="Int. J. Syst. Evol. Microbiol.">
        <title>The Global Catalogue of Microorganisms (GCM) 10K type strain sequencing project: providing services to taxonomists for standard genome sequencing and annotation.</title>
        <authorList>
            <consortium name="The Broad Institute Genomics Platform"/>
            <consortium name="The Broad Institute Genome Sequencing Center for Infectious Disease"/>
            <person name="Wu L."/>
            <person name="Ma J."/>
        </authorList>
    </citation>
    <scope>NUCLEOTIDE SEQUENCE [LARGE SCALE GENOMIC DNA]</scope>
    <source>
        <strain evidence="3">CCUG 56756</strain>
    </source>
</reference>
<gene>
    <name evidence="2" type="ORF">ACFQ1X_05075</name>
</gene>
<feature type="domain" description="Imm33-like" evidence="1">
    <location>
        <begin position="6"/>
        <end position="110"/>
    </location>
</feature>
<sequence length="120" mass="13978">MIKKVKQKFICRKYGADFLSTDNKARIGVAENVNQGLLPINGLRIPPDEGTSGWFIWAGEEWCEDENFFLSHHVQHLDEWSWSENINKYLGLAPGWRFLISGDYVDVWFDEKLINTTSRK</sequence>
<evidence type="ECO:0000313" key="3">
    <source>
        <dbReference type="Proteomes" id="UP001597109"/>
    </source>
</evidence>
<dbReference type="Proteomes" id="UP001597109">
    <property type="component" value="Unassembled WGS sequence"/>
</dbReference>
<dbReference type="RefSeq" id="WP_144836800.1">
    <property type="nucleotide sequence ID" value="NZ_JBHTKI010000008.1"/>
</dbReference>
<evidence type="ECO:0000259" key="1">
    <source>
        <dbReference type="Pfam" id="PF24719"/>
    </source>
</evidence>
<accession>A0ABW3LBB8</accession>
<name>A0ABW3LBB8_9BACL</name>
<dbReference type="EMBL" id="JBHTKI010000008">
    <property type="protein sequence ID" value="MFD1030798.1"/>
    <property type="molecule type" value="Genomic_DNA"/>
</dbReference>
<dbReference type="Pfam" id="PF24719">
    <property type="entry name" value="Imm33-like"/>
    <property type="match status" value="1"/>
</dbReference>
<proteinExistence type="predicted"/>